<dbReference type="RefSeq" id="WP_179788807.1">
    <property type="nucleotide sequence ID" value="NZ_BAAARR010000023.1"/>
</dbReference>
<keyword evidence="2" id="KW-1185">Reference proteome</keyword>
<reference evidence="1 2" key="1">
    <citation type="submission" date="2020-07" db="EMBL/GenBank/DDBJ databases">
        <title>Sequencing the genomes of 1000 actinobacteria strains.</title>
        <authorList>
            <person name="Klenk H.-P."/>
        </authorList>
    </citation>
    <scope>NUCLEOTIDE SEQUENCE [LARGE SCALE GENOMIC DNA]</scope>
    <source>
        <strain evidence="1 2">DSM 18448</strain>
    </source>
</reference>
<evidence type="ECO:0000313" key="2">
    <source>
        <dbReference type="Proteomes" id="UP000579605"/>
    </source>
</evidence>
<comment type="caution">
    <text evidence="1">The sequence shown here is derived from an EMBL/GenBank/DDBJ whole genome shotgun (WGS) entry which is preliminary data.</text>
</comment>
<gene>
    <name evidence="1" type="ORF">F4554_003836</name>
</gene>
<dbReference type="EMBL" id="JACBZH010000001">
    <property type="protein sequence ID" value="NYH91198.1"/>
    <property type="molecule type" value="Genomic_DNA"/>
</dbReference>
<evidence type="ECO:0008006" key="3">
    <source>
        <dbReference type="Google" id="ProtNLM"/>
    </source>
</evidence>
<accession>A0A852ZH09</accession>
<protein>
    <recommendedName>
        <fullName evidence="3">LysE type translocator</fullName>
    </recommendedName>
</protein>
<sequence>MSIEFCLTALMVILTPGTGVVFTVSVRRGSLCRSSGLACVWRWPLDDGRRW</sequence>
<dbReference type="Proteomes" id="UP000579605">
    <property type="component" value="Unassembled WGS sequence"/>
</dbReference>
<name>A0A852ZH09_9ACTN</name>
<organism evidence="1 2">
    <name type="scientific">Actinopolymorpha rutila</name>
    <dbReference type="NCBI Taxonomy" id="446787"/>
    <lineage>
        <taxon>Bacteria</taxon>
        <taxon>Bacillati</taxon>
        <taxon>Actinomycetota</taxon>
        <taxon>Actinomycetes</taxon>
        <taxon>Propionibacteriales</taxon>
        <taxon>Actinopolymorphaceae</taxon>
        <taxon>Actinopolymorpha</taxon>
    </lineage>
</organism>
<proteinExistence type="predicted"/>
<evidence type="ECO:0000313" key="1">
    <source>
        <dbReference type="EMBL" id="NYH91198.1"/>
    </source>
</evidence>
<dbReference type="AlphaFoldDB" id="A0A852ZH09"/>